<reference evidence="3 4" key="1">
    <citation type="journal article" date="2023" name="Plants (Basel)">
        <title>Bridging the Gap: Combining Genomics and Transcriptomics Approaches to Understand Stylosanthes scabra, an Orphan Legume from the Brazilian Caatinga.</title>
        <authorList>
            <person name="Ferreira-Neto J.R.C."/>
            <person name="da Silva M.D."/>
            <person name="Binneck E."/>
            <person name="de Melo N.F."/>
            <person name="da Silva R.H."/>
            <person name="de Melo A.L.T.M."/>
            <person name="Pandolfi V."/>
            <person name="Bustamante F.O."/>
            <person name="Brasileiro-Vidal A.C."/>
            <person name="Benko-Iseppon A.M."/>
        </authorList>
    </citation>
    <scope>NUCLEOTIDE SEQUENCE [LARGE SCALE GENOMIC DNA]</scope>
    <source>
        <tissue evidence="3">Leaves</tissue>
    </source>
</reference>
<evidence type="ECO:0000313" key="4">
    <source>
        <dbReference type="Proteomes" id="UP001341840"/>
    </source>
</evidence>
<feature type="region of interest" description="Disordered" evidence="1">
    <location>
        <begin position="1"/>
        <end position="61"/>
    </location>
</feature>
<evidence type="ECO:0000259" key="2">
    <source>
        <dbReference type="PROSITE" id="PS50222"/>
    </source>
</evidence>
<evidence type="ECO:0000256" key="1">
    <source>
        <dbReference type="SAM" id="MobiDB-lite"/>
    </source>
</evidence>
<dbReference type="SUPFAM" id="SSF47473">
    <property type="entry name" value="EF-hand"/>
    <property type="match status" value="1"/>
</dbReference>
<keyword evidence="4" id="KW-1185">Reference proteome</keyword>
<feature type="compositionally biased region" description="Gly residues" evidence="1">
    <location>
        <begin position="1"/>
        <end position="19"/>
    </location>
</feature>
<comment type="caution">
    <text evidence="3">The sequence shown here is derived from an EMBL/GenBank/DDBJ whole genome shotgun (WGS) entry which is preliminary data.</text>
</comment>
<organism evidence="3 4">
    <name type="scientific">Stylosanthes scabra</name>
    <dbReference type="NCBI Taxonomy" id="79078"/>
    <lineage>
        <taxon>Eukaryota</taxon>
        <taxon>Viridiplantae</taxon>
        <taxon>Streptophyta</taxon>
        <taxon>Embryophyta</taxon>
        <taxon>Tracheophyta</taxon>
        <taxon>Spermatophyta</taxon>
        <taxon>Magnoliopsida</taxon>
        <taxon>eudicotyledons</taxon>
        <taxon>Gunneridae</taxon>
        <taxon>Pentapetalae</taxon>
        <taxon>rosids</taxon>
        <taxon>fabids</taxon>
        <taxon>Fabales</taxon>
        <taxon>Fabaceae</taxon>
        <taxon>Papilionoideae</taxon>
        <taxon>50 kb inversion clade</taxon>
        <taxon>dalbergioids sensu lato</taxon>
        <taxon>Dalbergieae</taxon>
        <taxon>Pterocarpus clade</taxon>
        <taxon>Stylosanthes</taxon>
    </lineage>
</organism>
<dbReference type="Gene3D" id="1.10.238.10">
    <property type="entry name" value="EF-hand"/>
    <property type="match status" value="1"/>
</dbReference>
<dbReference type="EMBL" id="JASCZI010271903">
    <property type="protein sequence ID" value="MED6217206.1"/>
    <property type="molecule type" value="Genomic_DNA"/>
</dbReference>
<evidence type="ECO:0000313" key="3">
    <source>
        <dbReference type="EMBL" id="MED6217206.1"/>
    </source>
</evidence>
<accession>A0ABU6Z5F3</accession>
<dbReference type="PROSITE" id="PS50222">
    <property type="entry name" value="EF_HAND_2"/>
    <property type="match status" value="1"/>
</dbReference>
<name>A0ABU6Z5F3_9FABA</name>
<feature type="compositionally biased region" description="Gly residues" evidence="1">
    <location>
        <begin position="27"/>
        <end position="37"/>
    </location>
</feature>
<protein>
    <recommendedName>
        <fullName evidence="2">EF-hand domain-containing protein</fullName>
    </recommendedName>
</protein>
<dbReference type="Proteomes" id="UP001341840">
    <property type="component" value="Unassembled WGS sequence"/>
</dbReference>
<proteinExistence type="predicted"/>
<gene>
    <name evidence="3" type="ORF">PIB30_015540</name>
</gene>
<sequence>MGGGEPAGSGESAGTGMGGKIPPPQGSGMGTGTGRISGFGDEEKGGIPRPRPRPAPLTPLAYPDTMAPVRYPVNSSSTFNDVGRIKLHVRVFDKGEEGFITAAELRHVMTNHGEADSDGDG</sequence>
<feature type="domain" description="EF-hand" evidence="2">
    <location>
        <begin position="80"/>
        <end position="115"/>
    </location>
</feature>
<dbReference type="InterPro" id="IPR011992">
    <property type="entry name" value="EF-hand-dom_pair"/>
</dbReference>
<dbReference type="InterPro" id="IPR002048">
    <property type="entry name" value="EF_hand_dom"/>
</dbReference>